<evidence type="ECO:0000256" key="7">
    <source>
        <dbReference type="ARBA" id="ARBA00023235"/>
    </source>
</evidence>
<dbReference type="InterPro" id="IPR035447">
    <property type="entry name" value="DNA_topo_I_N_sf"/>
</dbReference>
<keyword evidence="4" id="KW-0426">Late protein</keyword>
<dbReference type="InterPro" id="IPR011010">
    <property type="entry name" value="DNA_brk_join_enz"/>
</dbReference>
<keyword evidence="7 8" id="KW-0413">Isomerase</keyword>
<dbReference type="Gene3D" id="3.30.66.10">
    <property type="entry name" value="DNA topoisomerase I domain"/>
    <property type="match status" value="1"/>
</dbReference>
<evidence type="ECO:0000313" key="11">
    <source>
        <dbReference type="EMBL" id="ANS71164.1"/>
    </source>
</evidence>
<dbReference type="KEGG" id="vg:28340407"/>
<dbReference type="EC" id="5.6.2.1" evidence="3"/>
<proteinExistence type="inferred from homology"/>
<dbReference type="Proteomes" id="UP000203626">
    <property type="component" value="Segment"/>
</dbReference>
<dbReference type="InterPro" id="IPR027362">
    <property type="entry name" value="TopoI_C"/>
</dbReference>
<accession>A0A1B1MRF7</accession>
<name>A0A1B1MRF7_9POXV</name>
<dbReference type="InterPro" id="IPR013500">
    <property type="entry name" value="TopoI_cat_euk"/>
</dbReference>
<comment type="catalytic activity">
    <reaction evidence="1 8">
        <text>ATP-independent breakage of single-stranded DNA, followed by passage and rejoining.</text>
        <dbReference type="EC" id="5.6.2.1"/>
    </reaction>
</comment>
<feature type="domain" description="DNA topoisomerase I catalytic core eukaryotic-type" evidence="9">
    <location>
        <begin position="95"/>
        <end position="279"/>
    </location>
</feature>
<sequence length="319" mass="37103">MKGLYYKDNKLFFDKELTQNVPNSNPAYSVLKSIKIPAHLTDVVVYEQTLEEAVNGLMFVGLDSKGRKQYFYGKNHVKNRNEKRNKIFINVYLVINKINNFIDNNLSKPNKDNKDFKSQLAVFMLMETSFFIRMGKMRYFKDNDTVGLLTLKNKHIIISKNTVKVKFVGKKCIEHEFVIRKSDRLYEPILALVNKKKPDDFLFNKLNEKKVYDFVSQYNIRVKDLRTYGVNYTFLYNFWSNVQSITPIPPIKKLISISLSQTADTVGHTPSMSKNAYMANTVLDLVKDKSIYETINSSTFDEFLNHVIDYVKNTNVVNG</sequence>
<evidence type="ECO:0000259" key="10">
    <source>
        <dbReference type="Pfam" id="PF09266"/>
    </source>
</evidence>
<dbReference type="InterPro" id="IPR001631">
    <property type="entry name" value="TopoI"/>
</dbReference>
<dbReference type="OrthoDB" id="5271at10239"/>
<evidence type="ECO:0000256" key="5">
    <source>
        <dbReference type="ARBA" id="ARBA00023029"/>
    </source>
</evidence>
<dbReference type="GO" id="GO:0006265">
    <property type="term" value="P:DNA topological change"/>
    <property type="evidence" value="ECO:0007669"/>
    <property type="project" value="UniProtKB-UniRule"/>
</dbReference>
<dbReference type="GO" id="GO:0003677">
    <property type="term" value="F:DNA binding"/>
    <property type="evidence" value="ECO:0007669"/>
    <property type="project" value="UniProtKB-UniRule"/>
</dbReference>
<evidence type="ECO:0000259" key="9">
    <source>
        <dbReference type="Pfam" id="PF01028"/>
    </source>
</evidence>
<protein>
    <recommendedName>
        <fullName evidence="3">DNA topoisomerase</fullName>
        <ecNumber evidence="3">5.6.2.1</ecNumber>
    </recommendedName>
</protein>
<evidence type="ECO:0000256" key="3">
    <source>
        <dbReference type="ARBA" id="ARBA00012891"/>
    </source>
</evidence>
<keyword evidence="6 8" id="KW-0238">DNA-binding</keyword>
<dbReference type="GeneID" id="28340407"/>
<dbReference type="InterPro" id="IPR014711">
    <property type="entry name" value="TopoI_cat_a-hlx-sub_euk"/>
</dbReference>
<evidence type="ECO:0000313" key="12">
    <source>
        <dbReference type="Proteomes" id="UP000203626"/>
    </source>
</evidence>
<dbReference type="PROSITE" id="PS52038">
    <property type="entry name" value="TOPO_IB_2"/>
    <property type="match status" value="1"/>
</dbReference>
<evidence type="ECO:0000256" key="1">
    <source>
        <dbReference type="ARBA" id="ARBA00000213"/>
    </source>
</evidence>
<organism evidence="11 12">
    <name type="scientific">Pteropox virus</name>
    <dbReference type="NCBI Taxonomy" id="1873698"/>
    <lineage>
        <taxon>Viruses</taxon>
        <taxon>Varidnaviria</taxon>
        <taxon>Bamfordvirae</taxon>
        <taxon>Nucleocytoviricota</taxon>
        <taxon>Pokkesviricetes</taxon>
        <taxon>Chitovirales</taxon>
        <taxon>Poxviridae</taxon>
        <taxon>Chordopoxvirinae</taxon>
        <taxon>Pteropopoxvirus</taxon>
        <taxon>Pteropopoxvirus pteropox</taxon>
    </lineage>
</organism>
<dbReference type="Gene3D" id="1.20.120.380">
    <property type="entry name" value="Type 1-topoisomerase catalytic fragment, domain 2"/>
    <property type="match status" value="1"/>
</dbReference>
<reference evidence="11 12" key="1">
    <citation type="journal article" date="2016" name="J. Gen. Virol.">
        <title>Genomic characterization of a novel poxvirus from a flying fox: evidence for a new genus?</title>
        <authorList>
            <person name="O'Dea M.A."/>
            <person name="Tu S.L."/>
            <person name="Pang S."/>
            <person name="De Ridder T."/>
            <person name="Jackson B."/>
            <person name="Upton C."/>
        </authorList>
    </citation>
    <scope>NUCLEOTIDE SEQUENCE [LARGE SCALE GENOMIC DNA]</scope>
    <source>
        <strain evidence="11 12">Australia</strain>
    </source>
</reference>
<keyword evidence="12" id="KW-1185">Reference proteome</keyword>
<dbReference type="EMBL" id="KU980965">
    <property type="protein sequence ID" value="ANS71164.1"/>
    <property type="molecule type" value="Genomic_DNA"/>
</dbReference>
<feature type="active site" description="O-(3'-phospho-DNA)-tyrosine intermediate" evidence="8">
    <location>
        <position position="277"/>
    </location>
</feature>
<keyword evidence="5 8" id="KW-0799">Topoisomerase</keyword>
<comment type="similarity">
    <text evidence="2 8">Belongs to the type IB topoisomerase family.</text>
</comment>
<evidence type="ECO:0000256" key="4">
    <source>
        <dbReference type="ARBA" id="ARBA00022921"/>
    </source>
</evidence>
<evidence type="ECO:0000256" key="2">
    <source>
        <dbReference type="ARBA" id="ARBA00006645"/>
    </source>
</evidence>
<dbReference type="Gene3D" id="3.90.15.10">
    <property type="entry name" value="Topoisomerase I, Chain A, domain 3"/>
    <property type="match status" value="1"/>
</dbReference>
<evidence type="ECO:0000256" key="6">
    <source>
        <dbReference type="ARBA" id="ARBA00023125"/>
    </source>
</evidence>
<dbReference type="Pfam" id="PF01028">
    <property type="entry name" value="Topoisom_I"/>
    <property type="match status" value="1"/>
</dbReference>
<dbReference type="SUPFAM" id="SSF56349">
    <property type="entry name" value="DNA breaking-rejoining enzymes"/>
    <property type="match status" value="1"/>
</dbReference>
<dbReference type="Pfam" id="PF09266">
    <property type="entry name" value="VirDNA-topo-I_N"/>
    <property type="match status" value="1"/>
</dbReference>
<dbReference type="PRINTS" id="PR00416">
    <property type="entry name" value="EUTPISMRASEI"/>
</dbReference>
<dbReference type="SUPFAM" id="SSF55869">
    <property type="entry name" value="DNA topoisomerase I domain"/>
    <property type="match status" value="1"/>
</dbReference>
<dbReference type="RefSeq" id="YP_009268795.1">
    <property type="nucleotide sequence ID" value="NC_030656.1"/>
</dbReference>
<dbReference type="GO" id="GO:0003917">
    <property type="term" value="F:DNA topoisomerase type I (single strand cut, ATP-independent) activity"/>
    <property type="evidence" value="ECO:0007669"/>
    <property type="project" value="UniProtKB-UniRule"/>
</dbReference>
<gene>
    <name evidence="11" type="ORF">PTPV-Aus-080</name>
</gene>
<dbReference type="InterPro" id="IPR015346">
    <property type="entry name" value="TopoI_N_vir"/>
</dbReference>
<evidence type="ECO:0000256" key="8">
    <source>
        <dbReference type="PROSITE-ProRule" id="PRU01382"/>
    </source>
</evidence>
<feature type="domain" description="DNA topoisomerase I N-terminal viral" evidence="10">
    <location>
        <begin position="4"/>
        <end position="61"/>
    </location>
</feature>